<organism evidence="15 16">
    <name type="scientific">Solihabitans fulvus</name>
    <dbReference type="NCBI Taxonomy" id="1892852"/>
    <lineage>
        <taxon>Bacteria</taxon>
        <taxon>Bacillati</taxon>
        <taxon>Actinomycetota</taxon>
        <taxon>Actinomycetes</taxon>
        <taxon>Pseudonocardiales</taxon>
        <taxon>Pseudonocardiaceae</taxon>
        <taxon>Solihabitans</taxon>
    </lineage>
</organism>
<dbReference type="InterPro" id="IPR027417">
    <property type="entry name" value="P-loop_NTPase"/>
</dbReference>
<dbReference type="RefSeq" id="WP_149849436.1">
    <property type="nucleotide sequence ID" value="NZ_VUOB01000019.1"/>
</dbReference>
<evidence type="ECO:0000259" key="14">
    <source>
        <dbReference type="PROSITE" id="PS51217"/>
    </source>
</evidence>
<dbReference type="Pfam" id="PF13361">
    <property type="entry name" value="UvrD_C"/>
    <property type="match status" value="2"/>
</dbReference>
<gene>
    <name evidence="15" type="ORF">F0L68_11195</name>
</gene>
<dbReference type="InterPro" id="IPR014017">
    <property type="entry name" value="DNA_helicase_UvrD-like_C"/>
</dbReference>
<evidence type="ECO:0000256" key="3">
    <source>
        <dbReference type="ARBA" id="ARBA00022801"/>
    </source>
</evidence>
<feature type="domain" description="UvrD-like helicase C-terminal" evidence="14">
    <location>
        <begin position="759"/>
        <end position="1035"/>
    </location>
</feature>
<dbReference type="GO" id="GO:0005829">
    <property type="term" value="C:cytosol"/>
    <property type="evidence" value="ECO:0007669"/>
    <property type="project" value="TreeGrafter"/>
</dbReference>
<dbReference type="InterPro" id="IPR000212">
    <property type="entry name" value="DNA_helicase_UvrD/REP"/>
</dbReference>
<sequence>MRYYADLHVHSKYSRACSRDCDLEHLAWWARRKGISVIGTGDFTHPAWAEELRTKLVPAEPGLYRLRDDLDREVLRTLPPSCHGPVRFLLEVEISTIYKRGDRTRKVHHLCYMPDLAAAEEFTTRLGRIGNLKSDGRPILGLDSRDLLEITLESGDGSFLIPAHAWTPWFAVLGSKSGFDAVDDCYVDLAEHVFAVETGLSSNPELNWQVSGLDRFHLVSNSDAHSPPALGRNATVLDGEFGYAELRGALETGAGYVGTVDMFPEEGKYHHDGHRKCGVRMEPAETRAHGGNCPECGKPLTVGVLSRIEELADHPRGRRPDTAGEFLSIVPLPEIMGEILGVGPKSKAVQQKVTELVTTLGPELAILLELPLDELRAARSPLLVEAVERLRSQRVRRDAGYDGEYGTISLFAPGELCAPTEQAPALFDFDLPEPAPTPGPRRPAARKPEPRTPESELLELELAEPPGQRAEPPTGSLLDALDPDQRAAAASVDGPLLIVAGPGTGKTRTLTHRLANLVTAQGVSPQECLAITFTRRACEEMRERLDALVPEQGPLITVSTFHGLGLAVLREQHERLGLAADFGVADESARLAVLRGLLDAATNREARRALETVSAAKRAAATGTPAAATGTPATGTPADPASAALAERYDAALRARGLVDFDDLVTLPVTLLAGDPALAASYRARYRWICVDEYQDVDELQYRLLRLLTDQDGNLCAIGDPDQAIYAFRGANVGFFLRFQQDFPGARLVQLTRNYRSSGVIVAGAVAAIAPSTLVPDRALHAMRTLPAADRIVLHGAADEDAEAQFVVRSIEELLGGSSFHSRDSGLVDSDGAAGGLSFDDIAVLYRTDAQARPIMAALSREGLPFQKRSHNRLAGHQGVQAVLRHLPADPGTAALPQLVREAAARAIADLAGADQDVLGGDLPEADQVDAVREAVDLLAPLAAAHSADLAGFHAELALGAEVDTWDPRADRISLLTLHAAKGLEFPVVFIVGCADGVLPLRWPGARDTTTAARQLEEEAEERRLFFVGISRAQSHLHLSHAARRARGELRPSPFLTALDPHLVERRTAAPGGRGARRSQQLRLL</sequence>
<accession>A0A5B2XIJ4</accession>
<dbReference type="Gene3D" id="1.10.10.160">
    <property type="match status" value="1"/>
</dbReference>
<feature type="region of interest" description="Disordered" evidence="12">
    <location>
        <begin position="428"/>
        <end position="454"/>
    </location>
</feature>
<evidence type="ECO:0000256" key="6">
    <source>
        <dbReference type="ARBA" id="ARBA00023125"/>
    </source>
</evidence>
<evidence type="ECO:0000256" key="8">
    <source>
        <dbReference type="ARBA" id="ARBA00034617"/>
    </source>
</evidence>
<keyword evidence="7" id="KW-0413">Isomerase</keyword>
<feature type="domain" description="UvrD-like helicase ATP-binding" evidence="13">
    <location>
        <begin position="479"/>
        <end position="758"/>
    </location>
</feature>
<proteinExistence type="inferred from homology"/>
<keyword evidence="4 11" id="KW-0347">Helicase</keyword>
<evidence type="ECO:0000256" key="7">
    <source>
        <dbReference type="ARBA" id="ARBA00023235"/>
    </source>
</evidence>
<evidence type="ECO:0000256" key="11">
    <source>
        <dbReference type="PROSITE-ProRule" id="PRU00560"/>
    </source>
</evidence>
<evidence type="ECO:0000256" key="1">
    <source>
        <dbReference type="ARBA" id="ARBA00009922"/>
    </source>
</evidence>
<dbReference type="GO" id="GO:0043138">
    <property type="term" value="F:3'-5' DNA helicase activity"/>
    <property type="evidence" value="ECO:0007669"/>
    <property type="project" value="UniProtKB-EC"/>
</dbReference>
<keyword evidence="16" id="KW-1185">Reference proteome</keyword>
<dbReference type="GO" id="GO:0000725">
    <property type="term" value="P:recombinational repair"/>
    <property type="evidence" value="ECO:0007669"/>
    <property type="project" value="TreeGrafter"/>
</dbReference>
<keyword evidence="3 11" id="KW-0378">Hydrolase</keyword>
<comment type="caution">
    <text evidence="15">The sequence shown here is derived from an EMBL/GenBank/DDBJ whole genome shotgun (WGS) entry which is preliminary data.</text>
</comment>
<dbReference type="GO" id="GO:0033202">
    <property type="term" value="C:DNA helicase complex"/>
    <property type="evidence" value="ECO:0007669"/>
    <property type="project" value="TreeGrafter"/>
</dbReference>
<evidence type="ECO:0000256" key="12">
    <source>
        <dbReference type="SAM" id="MobiDB-lite"/>
    </source>
</evidence>
<evidence type="ECO:0000256" key="2">
    <source>
        <dbReference type="ARBA" id="ARBA00022741"/>
    </source>
</evidence>
<dbReference type="InterPro" id="IPR014016">
    <property type="entry name" value="UvrD-like_ATP-bd"/>
</dbReference>
<dbReference type="PROSITE" id="PS51198">
    <property type="entry name" value="UVRD_HELICASE_ATP_BIND"/>
    <property type="match status" value="1"/>
</dbReference>
<dbReference type="AlphaFoldDB" id="A0A5B2XIJ4"/>
<evidence type="ECO:0000313" key="15">
    <source>
        <dbReference type="EMBL" id="KAA2263014.1"/>
    </source>
</evidence>
<evidence type="ECO:0000256" key="10">
    <source>
        <dbReference type="ARBA" id="ARBA00048988"/>
    </source>
</evidence>
<dbReference type="SUPFAM" id="SSF52540">
    <property type="entry name" value="P-loop containing nucleoside triphosphate hydrolases"/>
    <property type="match status" value="1"/>
</dbReference>
<dbReference type="EC" id="5.6.2.4" evidence="9"/>
<comment type="similarity">
    <text evidence="1">Belongs to the helicase family. UvrD subfamily.</text>
</comment>
<dbReference type="GO" id="GO:0016887">
    <property type="term" value="F:ATP hydrolysis activity"/>
    <property type="evidence" value="ECO:0007669"/>
    <property type="project" value="RHEA"/>
</dbReference>
<dbReference type="Gene3D" id="3.20.20.140">
    <property type="entry name" value="Metal-dependent hydrolases"/>
    <property type="match status" value="1"/>
</dbReference>
<dbReference type="CDD" id="cd19067">
    <property type="entry name" value="PfuEndoQ-like"/>
    <property type="match status" value="1"/>
</dbReference>
<dbReference type="Proteomes" id="UP000323454">
    <property type="component" value="Unassembled WGS sequence"/>
</dbReference>
<keyword evidence="2 11" id="KW-0547">Nucleotide-binding</keyword>
<dbReference type="GO" id="GO:0003677">
    <property type="term" value="F:DNA binding"/>
    <property type="evidence" value="ECO:0007669"/>
    <property type="project" value="UniProtKB-KW"/>
</dbReference>
<keyword evidence="6" id="KW-0238">DNA-binding</keyword>
<protein>
    <recommendedName>
        <fullName evidence="9">DNA 3'-5' helicase</fullName>
        <ecNumber evidence="9">5.6.2.4</ecNumber>
    </recommendedName>
</protein>
<name>A0A5B2XIJ4_9PSEU</name>
<evidence type="ECO:0000256" key="4">
    <source>
        <dbReference type="ARBA" id="ARBA00022806"/>
    </source>
</evidence>
<dbReference type="PANTHER" id="PTHR11070:SF2">
    <property type="entry name" value="ATP-DEPENDENT DNA HELICASE SRS2"/>
    <property type="match status" value="1"/>
</dbReference>
<comment type="catalytic activity">
    <reaction evidence="10">
        <text>ATP + H2O = ADP + phosphate + H(+)</text>
        <dbReference type="Rhea" id="RHEA:13065"/>
        <dbReference type="ChEBI" id="CHEBI:15377"/>
        <dbReference type="ChEBI" id="CHEBI:15378"/>
        <dbReference type="ChEBI" id="CHEBI:30616"/>
        <dbReference type="ChEBI" id="CHEBI:43474"/>
        <dbReference type="ChEBI" id="CHEBI:456216"/>
        <dbReference type="EC" id="5.6.2.4"/>
    </reaction>
</comment>
<evidence type="ECO:0000256" key="9">
    <source>
        <dbReference type="ARBA" id="ARBA00034808"/>
    </source>
</evidence>
<dbReference type="SUPFAM" id="SSF89550">
    <property type="entry name" value="PHP domain-like"/>
    <property type="match status" value="1"/>
</dbReference>
<dbReference type="Gene3D" id="1.10.486.10">
    <property type="entry name" value="PCRA, domain 4"/>
    <property type="match status" value="2"/>
</dbReference>
<dbReference type="PANTHER" id="PTHR11070">
    <property type="entry name" value="UVRD / RECB / PCRA DNA HELICASE FAMILY MEMBER"/>
    <property type="match status" value="1"/>
</dbReference>
<reference evidence="15 16" key="1">
    <citation type="submission" date="2019-09" db="EMBL/GenBank/DDBJ databases">
        <title>Goodfellowia gen. nov., a new genus of the Pseudonocardineae related to Actinoalloteichus, containing Goodfellowia coeruleoviolacea gen. nov., comb. nov. gen. nov., comb. nov.</title>
        <authorList>
            <person name="Labeda D."/>
        </authorList>
    </citation>
    <scope>NUCLEOTIDE SEQUENCE [LARGE SCALE GENOMIC DNA]</scope>
    <source>
        <strain evidence="15 16">AN110305</strain>
    </source>
</reference>
<feature type="binding site" evidence="11">
    <location>
        <begin position="500"/>
        <end position="507"/>
    </location>
    <ligand>
        <name>ATP</name>
        <dbReference type="ChEBI" id="CHEBI:30616"/>
    </ligand>
</feature>
<evidence type="ECO:0000259" key="13">
    <source>
        <dbReference type="PROSITE" id="PS51198"/>
    </source>
</evidence>
<dbReference type="Pfam" id="PF00580">
    <property type="entry name" value="UvrD-helicase"/>
    <property type="match status" value="1"/>
</dbReference>
<dbReference type="InterPro" id="IPR016195">
    <property type="entry name" value="Pol/histidinol_Pase-like"/>
</dbReference>
<dbReference type="OrthoDB" id="9806690at2"/>
<dbReference type="InterPro" id="IPR013986">
    <property type="entry name" value="DExx_box_DNA_helicase_dom_sf"/>
</dbReference>
<evidence type="ECO:0000313" key="16">
    <source>
        <dbReference type="Proteomes" id="UP000323454"/>
    </source>
</evidence>
<dbReference type="Gene3D" id="3.40.50.300">
    <property type="entry name" value="P-loop containing nucleotide triphosphate hydrolases"/>
    <property type="match status" value="3"/>
</dbReference>
<dbReference type="CDD" id="cd17932">
    <property type="entry name" value="DEXQc_UvrD"/>
    <property type="match status" value="1"/>
</dbReference>
<comment type="catalytic activity">
    <reaction evidence="8">
        <text>Couples ATP hydrolysis with the unwinding of duplex DNA by translocating in the 3'-5' direction.</text>
        <dbReference type="EC" id="5.6.2.4"/>
    </reaction>
</comment>
<keyword evidence="5 11" id="KW-0067">ATP-binding</keyword>
<dbReference type="EMBL" id="VUOB01000019">
    <property type="protein sequence ID" value="KAA2263014.1"/>
    <property type="molecule type" value="Genomic_DNA"/>
</dbReference>
<evidence type="ECO:0000256" key="5">
    <source>
        <dbReference type="ARBA" id="ARBA00022840"/>
    </source>
</evidence>
<dbReference type="GO" id="GO:0005524">
    <property type="term" value="F:ATP binding"/>
    <property type="evidence" value="ECO:0007669"/>
    <property type="project" value="UniProtKB-UniRule"/>
</dbReference>
<dbReference type="PROSITE" id="PS51217">
    <property type="entry name" value="UVRD_HELICASE_CTER"/>
    <property type="match status" value="1"/>
</dbReference>
<reference evidence="15 16" key="2">
    <citation type="submission" date="2019-09" db="EMBL/GenBank/DDBJ databases">
        <authorList>
            <person name="Jin C."/>
        </authorList>
    </citation>
    <scope>NUCLEOTIDE SEQUENCE [LARGE SCALE GENOMIC DNA]</scope>
    <source>
        <strain evidence="15 16">AN110305</strain>
    </source>
</reference>